<keyword evidence="5" id="KW-1133">Transmembrane helix</keyword>
<feature type="domain" description="Nematode cuticle collagen N-terminal" evidence="6">
    <location>
        <begin position="13"/>
        <end position="61"/>
    </location>
</feature>
<feature type="compositionally biased region" description="Low complexity" evidence="4">
    <location>
        <begin position="235"/>
        <end position="249"/>
    </location>
</feature>
<dbReference type="GO" id="GO:0042302">
    <property type="term" value="F:structural constituent of cuticle"/>
    <property type="evidence" value="ECO:0007669"/>
    <property type="project" value="InterPro"/>
</dbReference>
<keyword evidence="3" id="KW-1015">Disulfide bond</keyword>
<evidence type="ECO:0000256" key="1">
    <source>
        <dbReference type="ARBA" id="ARBA00011518"/>
    </source>
</evidence>
<evidence type="ECO:0000256" key="4">
    <source>
        <dbReference type="SAM" id="MobiDB-lite"/>
    </source>
</evidence>
<proteinExistence type="predicted"/>
<evidence type="ECO:0000256" key="2">
    <source>
        <dbReference type="ARBA" id="ARBA00022737"/>
    </source>
</evidence>
<feature type="transmembrane region" description="Helical" evidence="5">
    <location>
        <begin position="12"/>
        <end position="33"/>
    </location>
</feature>
<feature type="compositionally biased region" description="Low complexity" evidence="4">
    <location>
        <begin position="200"/>
        <end position="217"/>
    </location>
</feature>
<dbReference type="InterPro" id="IPR002486">
    <property type="entry name" value="Col_cuticle_N"/>
</dbReference>
<feature type="compositionally biased region" description="Gly residues" evidence="4">
    <location>
        <begin position="190"/>
        <end position="199"/>
    </location>
</feature>
<dbReference type="PANTHER" id="PTHR24637">
    <property type="entry name" value="COLLAGEN"/>
    <property type="match status" value="1"/>
</dbReference>
<dbReference type="OrthoDB" id="10037288at2759"/>
<dbReference type="Proteomes" id="UP000835052">
    <property type="component" value="Unassembled WGS sequence"/>
</dbReference>
<protein>
    <recommendedName>
        <fullName evidence="6">Nematode cuticle collagen N-terminal domain-containing protein</fullName>
    </recommendedName>
</protein>
<keyword evidence="5" id="KW-0812">Transmembrane</keyword>
<keyword evidence="2" id="KW-0677">Repeat</keyword>
<feature type="compositionally biased region" description="Gly residues" evidence="4">
    <location>
        <begin position="250"/>
        <end position="259"/>
    </location>
</feature>
<dbReference type="EMBL" id="CAJGYM010000002">
    <property type="protein sequence ID" value="CAD6185301.1"/>
    <property type="molecule type" value="Genomic_DNA"/>
</dbReference>
<keyword evidence="5" id="KW-0472">Membrane</keyword>
<evidence type="ECO:0000256" key="5">
    <source>
        <dbReference type="SAM" id="Phobius"/>
    </source>
</evidence>
<feature type="compositionally biased region" description="Low complexity" evidence="4">
    <location>
        <begin position="153"/>
        <end position="182"/>
    </location>
</feature>
<organism evidence="7 8">
    <name type="scientific">Caenorhabditis auriculariae</name>
    <dbReference type="NCBI Taxonomy" id="2777116"/>
    <lineage>
        <taxon>Eukaryota</taxon>
        <taxon>Metazoa</taxon>
        <taxon>Ecdysozoa</taxon>
        <taxon>Nematoda</taxon>
        <taxon>Chromadorea</taxon>
        <taxon>Rhabditida</taxon>
        <taxon>Rhabditina</taxon>
        <taxon>Rhabditomorpha</taxon>
        <taxon>Rhabditoidea</taxon>
        <taxon>Rhabditidae</taxon>
        <taxon>Peloderinae</taxon>
        <taxon>Caenorhabditis</taxon>
    </lineage>
</organism>
<gene>
    <name evidence="7" type="ORF">CAUJ_LOCUS1220</name>
</gene>
<accession>A0A8S1GQR7</accession>
<feature type="compositionally biased region" description="Acidic residues" evidence="4">
    <location>
        <begin position="128"/>
        <end position="138"/>
    </location>
</feature>
<comment type="subunit">
    <text evidence="1">Collagen polypeptide chains are complexed within the cuticle by disulfide bonds and other types of covalent cross-links.</text>
</comment>
<keyword evidence="8" id="KW-1185">Reference proteome</keyword>
<evidence type="ECO:0000313" key="8">
    <source>
        <dbReference type="Proteomes" id="UP000835052"/>
    </source>
</evidence>
<sequence>MKTRDYFPEIAIGSIAVSTISIVVLLCSIPVLFNKSDASLEEIAMKSEKLKLHSDKMWSELMIMQGRPEAAKQPLFFSRNKRANWMGGAFCRGCFTLSCPMGPPGPPGSPGPDGQPGETGRQGRAGDDGFDIQPESEPELPCVICPAGPPGPRGAQGERGMTGNPGMPGMQGPNGMEGVDGPPGIPGPNGPRGGKGPLGARGQPGDTVIAGVGIKGPQGPPGPQGMKGPPGPSGKGSNQPGQPGSPGSIGAIGGTGKSGPYGMEGPAGAPGDPGMPASYCPSDCGVQPILTDMFPTPFTPVNGYAQMARPSPSAPAPHSAPLPETAAAKAGDSYFNRMHDFQDFERRWRRKLLERRLRMLRRA</sequence>
<dbReference type="Pfam" id="PF01484">
    <property type="entry name" value="Col_cuticle_N"/>
    <property type="match status" value="1"/>
</dbReference>
<name>A0A8S1GQR7_9PELO</name>
<evidence type="ECO:0000259" key="6">
    <source>
        <dbReference type="Pfam" id="PF01484"/>
    </source>
</evidence>
<dbReference type="AlphaFoldDB" id="A0A8S1GQR7"/>
<dbReference type="InterPro" id="IPR008160">
    <property type="entry name" value="Collagen"/>
</dbReference>
<comment type="caution">
    <text evidence="7">The sequence shown here is derived from an EMBL/GenBank/DDBJ whole genome shotgun (WGS) entry which is preliminary data.</text>
</comment>
<reference evidence="7" key="1">
    <citation type="submission" date="2020-10" db="EMBL/GenBank/DDBJ databases">
        <authorList>
            <person name="Kikuchi T."/>
        </authorList>
    </citation>
    <scope>NUCLEOTIDE SEQUENCE</scope>
    <source>
        <strain evidence="7">NKZ352</strain>
    </source>
</reference>
<feature type="region of interest" description="Disordered" evidence="4">
    <location>
        <begin position="102"/>
        <end position="274"/>
    </location>
</feature>
<dbReference type="Pfam" id="PF01391">
    <property type="entry name" value="Collagen"/>
    <property type="match status" value="1"/>
</dbReference>
<evidence type="ECO:0000256" key="3">
    <source>
        <dbReference type="ARBA" id="ARBA00023157"/>
    </source>
</evidence>
<evidence type="ECO:0000313" key="7">
    <source>
        <dbReference type="EMBL" id="CAD6185301.1"/>
    </source>
</evidence>
<dbReference type="PANTHER" id="PTHR24637:SF334">
    <property type="entry name" value="NEMATODE CUTICLE COLLAGEN N-TERMINAL DOMAIN-CONTAINING PROTEIN"/>
    <property type="match status" value="1"/>
</dbReference>